<dbReference type="Pfam" id="PF10573">
    <property type="entry name" value="UPF0561"/>
    <property type="match status" value="1"/>
</dbReference>
<feature type="compositionally biased region" description="Basic residues" evidence="1">
    <location>
        <begin position="1"/>
        <end position="14"/>
    </location>
</feature>
<dbReference type="InterPro" id="IPR018888">
    <property type="entry name" value="UPF0561"/>
</dbReference>
<evidence type="ECO:0000256" key="1">
    <source>
        <dbReference type="SAM" id="MobiDB-lite"/>
    </source>
</evidence>
<dbReference type="Ensembl" id="ENSBMST00010007431.1">
    <property type="protein sequence ID" value="ENSBMSP00010006643.1"/>
    <property type="gene ID" value="ENSBMSG00010004976.1"/>
</dbReference>
<sequence length="77" mass="8220">MNLSTKHKQTHRHRTDLPGLCCKPGGGPDRSHSFVHHIRRSQLALCCTAPRTATAPSLAWPPVTPAQLPAGMTTTGG</sequence>
<reference evidence="2" key="1">
    <citation type="submission" date="2023-09" db="UniProtKB">
        <authorList>
            <consortium name="Ensembl"/>
        </authorList>
    </citation>
    <scope>IDENTIFICATION</scope>
</reference>
<protein>
    <submittedName>
        <fullName evidence="2">Uncharacterized protein</fullName>
    </submittedName>
</protein>
<accession>A0A8C0CHR4</accession>
<feature type="region of interest" description="Disordered" evidence="1">
    <location>
        <begin position="1"/>
        <end position="22"/>
    </location>
</feature>
<dbReference type="AlphaFoldDB" id="A0A8C0CHR4"/>
<feature type="region of interest" description="Disordered" evidence="1">
    <location>
        <begin position="58"/>
        <end position="77"/>
    </location>
</feature>
<organism evidence="2">
    <name type="scientific">Balaenoptera musculus</name>
    <name type="common">Blue whale</name>
    <dbReference type="NCBI Taxonomy" id="9771"/>
    <lineage>
        <taxon>Eukaryota</taxon>
        <taxon>Metazoa</taxon>
        <taxon>Chordata</taxon>
        <taxon>Craniata</taxon>
        <taxon>Vertebrata</taxon>
        <taxon>Euteleostomi</taxon>
        <taxon>Mammalia</taxon>
        <taxon>Eutheria</taxon>
        <taxon>Laurasiatheria</taxon>
        <taxon>Artiodactyla</taxon>
        <taxon>Whippomorpha</taxon>
        <taxon>Cetacea</taxon>
        <taxon>Mysticeti</taxon>
        <taxon>Balaenopteridae</taxon>
        <taxon>Balaenoptera</taxon>
    </lineage>
</organism>
<proteinExistence type="predicted"/>
<name>A0A8C0CHR4_BALMU</name>
<evidence type="ECO:0000313" key="2">
    <source>
        <dbReference type="Ensembl" id="ENSBMSP00010006643.1"/>
    </source>
</evidence>